<evidence type="ECO:0000256" key="6">
    <source>
        <dbReference type="PIRSR" id="PIRSR604808-2"/>
    </source>
</evidence>
<dbReference type="InterPro" id="IPR037493">
    <property type="entry name" value="ExoIII-like"/>
</dbReference>
<dbReference type="CDD" id="cd10281">
    <property type="entry name" value="Nape_like_AP-endo"/>
    <property type="match status" value="1"/>
</dbReference>
<feature type="site" description="Interaction with DNA substrate" evidence="7">
    <location>
        <position position="263"/>
    </location>
</feature>
<evidence type="ECO:0000313" key="9">
    <source>
        <dbReference type="EMBL" id="PXX79988.1"/>
    </source>
</evidence>
<dbReference type="Gene3D" id="3.60.10.10">
    <property type="entry name" value="Endonuclease/exonuclease/phosphatase"/>
    <property type="match status" value="1"/>
</dbReference>
<protein>
    <submittedName>
        <fullName evidence="9">Exodeoxyribonuclease-3</fullName>
    </submittedName>
</protein>
<dbReference type="NCBIfam" id="TIGR00195">
    <property type="entry name" value="exoDNase_III"/>
    <property type="match status" value="1"/>
</dbReference>
<comment type="similarity">
    <text evidence="1">Belongs to the DNA repair enzymes AP/ExoA family.</text>
</comment>
<dbReference type="InterPro" id="IPR020847">
    <property type="entry name" value="AP_endonuclease_F1_BS"/>
</dbReference>
<evidence type="ECO:0000256" key="2">
    <source>
        <dbReference type="ARBA" id="ARBA00022723"/>
    </source>
</evidence>
<dbReference type="PANTHER" id="PTHR43250">
    <property type="entry name" value="EXODEOXYRIBONUCLEASE III"/>
    <property type="match status" value="1"/>
</dbReference>
<feature type="binding site" evidence="6">
    <location>
        <position position="52"/>
    </location>
    <ligand>
        <name>Mg(2+)</name>
        <dbReference type="ChEBI" id="CHEBI:18420"/>
        <label>1</label>
    </ligand>
</feature>
<gene>
    <name evidence="9" type="ORF">DFR34_105192</name>
</gene>
<dbReference type="FunFam" id="3.60.10.10:FF:000026">
    <property type="entry name" value="Exodeoxyribonuclease III"/>
    <property type="match status" value="1"/>
</dbReference>
<dbReference type="NCBIfam" id="TIGR00633">
    <property type="entry name" value="xth"/>
    <property type="match status" value="1"/>
</dbReference>
<dbReference type="PROSITE" id="PS51435">
    <property type="entry name" value="AP_NUCLEASE_F1_4"/>
    <property type="match status" value="1"/>
</dbReference>
<keyword evidence="10" id="KW-1185">Reference proteome</keyword>
<dbReference type="GO" id="GO:0046872">
    <property type="term" value="F:metal ion binding"/>
    <property type="evidence" value="ECO:0007669"/>
    <property type="project" value="UniProtKB-KW"/>
</dbReference>
<dbReference type="GO" id="GO:0004519">
    <property type="term" value="F:endonuclease activity"/>
    <property type="evidence" value="ECO:0007669"/>
    <property type="project" value="InterPro"/>
</dbReference>
<dbReference type="Proteomes" id="UP000247555">
    <property type="component" value="Unassembled WGS sequence"/>
</dbReference>
<feature type="active site" evidence="5">
    <location>
        <position position="125"/>
    </location>
</feature>
<keyword evidence="3" id="KW-0378">Hydrolase</keyword>
<evidence type="ECO:0000313" key="10">
    <source>
        <dbReference type="Proteomes" id="UP000247555"/>
    </source>
</evidence>
<feature type="binding site" evidence="6">
    <location>
        <position position="263"/>
    </location>
    <ligand>
        <name>Mg(2+)</name>
        <dbReference type="ChEBI" id="CHEBI:18420"/>
        <label>1</label>
    </ligand>
</feature>
<dbReference type="InterPro" id="IPR036691">
    <property type="entry name" value="Endo/exonu/phosph_ase_sf"/>
</dbReference>
<reference evidence="9 10" key="1">
    <citation type="submission" date="2018-05" db="EMBL/GenBank/DDBJ databases">
        <title>Genomic Encyclopedia of Type Strains, Phase IV (KMG-IV): sequencing the most valuable type-strain genomes for metagenomic binning, comparative biology and taxonomic classification.</title>
        <authorList>
            <person name="Goeker M."/>
        </authorList>
    </citation>
    <scope>NUCLEOTIDE SEQUENCE [LARGE SCALE GENOMIC DNA]</scope>
    <source>
        <strain evidence="9 10">DSM 29661</strain>
    </source>
</reference>
<feature type="site" description="Important for catalytic activity" evidence="7">
    <location>
        <position position="237"/>
    </location>
</feature>
<name>A0A318KT32_9NEIS</name>
<feature type="binding site" evidence="6">
    <location>
        <position position="24"/>
    </location>
    <ligand>
        <name>Mg(2+)</name>
        <dbReference type="ChEBI" id="CHEBI:18420"/>
        <label>1</label>
    </ligand>
</feature>
<comment type="cofactor">
    <cofactor evidence="6">
        <name>Mg(2+)</name>
        <dbReference type="ChEBI" id="CHEBI:18420"/>
    </cofactor>
    <cofactor evidence="6">
        <name>Mn(2+)</name>
        <dbReference type="ChEBI" id="CHEBI:29035"/>
    </cofactor>
    <text evidence="6">Probably binds two magnesium or manganese ions per subunit.</text>
</comment>
<keyword evidence="6" id="KW-0464">Manganese</keyword>
<dbReference type="AlphaFoldDB" id="A0A318KT32"/>
<evidence type="ECO:0000256" key="4">
    <source>
        <dbReference type="ARBA" id="ARBA00022842"/>
    </source>
</evidence>
<organism evidence="9 10">
    <name type="scientific">Rivihabitans pingtungensis</name>
    <dbReference type="NCBI Taxonomy" id="1054498"/>
    <lineage>
        <taxon>Bacteria</taxon>
        <taxon>Pseudomonadati</taxon>
        <taxon>Pseudomonadota</taxon>
        <taxon>Betaproteobacteria</taxon>
        <taxon>Neisseriales</taxon>
        <taxon>Aquaspirillaceae</taxon>
        <taxon>Rivihabitans</taxon>
    </lineage>
</organism>
<feature type="active site" description="Proton donor/acceptor" evidence="5">
    <location>
        <position position="165"/>
    </location>
</feature>
<evidence type="ECO:0000256" key="1">
    <source>
        <dbReference type="ARBA" id="ARBA00007092"/>
    </source>
</evidence>
<dbReference type="EMBL" id="QJKI01000005">
    <property type="protein sequence ID" value="PXX79988.1"/>
    <property type="molecule type" value="Genomic_DNA"/>
</dbReference>
<evidence type="ECO:0000256" key="5">
    <source>
        <dbReference type="PIRSR" id="PIRSR604808-1"/>
    </source>
</evidence>
<evidence type="ECO:0000259" key="8">
    <source>
        <dbReference type="Pfam" id="PF03372"/>
    </source>
</evidence>
<dbReference type="PROSITE" id="PS00726">
    <property type="entry name" value="AP_NUCLEASE_F1_1"/>
    <property type="match status" value="1"/>
</dbReference>
<keyword evidence="4 6" id="KW-0460">Magnesium</keyword>
<keyword evidence="2 6" id="KW-0479">Metal-binding</keyword>
<feature type="active site" description="Proton acceptor" evidence="5">
    <location>
        <position position="263"/>
    </location>
</feature>
<proteinExistence type="inferred from homology"/>
<accession>A0A318KT32</accession>
<feature type="binding site" evidence="6">
    <location>
        <position position="165"/>
    </location>
    <ligand>
        <name>Mg(2+)</name>
        <dbReference type="ChEBI" id="CHEBI:18420"/>
        <label>1</label>
    </ligand>
</feature>
<dbReference type="SUPFAM" id="SSF56219">
    <property type="entry name" value="DNase I-like"/>
    <property type="match status" value="1"/>
</dbReference>
<feature type="site" description="Transition state stabilizer" evidence="7">
    <location>
        <position position="167"/>
    </location>
</feature>
<feature type="domain" description="Endonuclease/exonuclease/phosphatase" evidence="8">
    <location>
        <begin position="22"/>
        <end position="263"/>
    </location>
</feature>
<dbReference type="GO" id="GO:0008311">
    <property type="term" value="F:double-stranded DNA 3'-5' DNA exonuclease activity"/>
    <property type="evidence" value="ECO:0007669"/>
    <property type="project" value="InterPro"/>
</dbReference>
<evidence type="ECO:0000256" key="3">
    <source>
        <dbReference type="ARBA" id="ARBA00022801"/>
    </source>
</evidence>
<dbReference type="GO" id="GO:0006281">
    <property type="term" value="P:DNA repair"/>
    <property type="evidence" value="ECO:0007669"/>
    <property type="project" value="InterPro"/>
</dbReference>
<dbReference type="PANTHER" id="PTHR43250:SF2">
    <property type="entry name" value="EXODEOXYRIBONUCLEASE III"/>
    <property type="match status" value="1"/>
</dbReference>
<sequence>MLAPAKTGDSIAWRLLLPRIISANLNGIRSATQKGFFDWLAGQHADVVCVQELKAQHDDLTERMRAPDGLQGWFHPAEKKGYSGVGLYARREPDRLDIGLGIADIDAEGRYLRADFGALTVVSLYLPSGSSSDDRQQVKFDFLARFLPYLRELAASGRDVVVCGDWNIAHQEIDLKNWKGNLKNSGFLPEERAWMTQLLGEEGWRDIWRQLYPEIPGYTWWSNRGQAYAKDVGWRIDYQIATPALAARAHSASVYKGEKFSDHAPLIVDYTE</sequence>
<feature type="binding site" evidence="6">
    <location>
        <position position="262"/>
    </location>
    <ligand>
        <name>Mg(2+)</name>
        <dbReference type="ChEBI" id="CHEBI:18420"/>
        <label>1</label>
    </ligand>
</feature>
<comment type="caution">
    <text evidence="9">The sequence shown here is derived from an EMBL/GenBank/DDBJ whole genome shotgun (WGS) entry which is preliminary data.</text>
</comment>
<dbReference type="GO" id="GO:0003677">
    <property type="term" value="F:DNA binding"/>
    <property type="evidence" value="ECO:0007669"/>
    <property type="project" value="InterPro"/>
</dbReference>
<dbReference type="InterPro" id="IPR005135">
    <property type="entry name" value="Endo/exonuclease/phosphatase"/>
</dbReference>
<feature type="binding site" evidence="6">
    <location>
        <position position="167"/>
    </location>
    <ligand>
        <name>Mg(2+)</name>
        <dbReference type="ChEBI" id="CHEBI:18420"/>
        <label>1</label>
    </ligand>
</feature>
<evidence type="ECO:0000256" key="7">
    <source>
        <dbReference type="PIRSR" id="PIRSR604808-3"/>
    </source>
</evidence>
<dbReference type="Pfam" id="PF03372">
    <property type="entry name" value="Exo_endo_phos"/>
    <property type="match status" value="1"/>
</dbReference>
<dbReference type="InterPro" id="IPR004808">
    <property type="entry name" value="AP_endonuc_1"/>
</dbReference>